<keyword evidence="5" id="KW-0046">Antibiotic resistance</keyword>
<dbReference type="PANTHER" id="PTHR43229">
    <property type="entry name" value="NODULATION PROTEIN J"/>
    <property type="match status" value="1"/>
</dbReference>
<gene>
    <name evidence="8" type="ORF">GY22_02620</name>
</gene>
<dbReference type="EMBL" id="JSUH01000002">
    <property type="protein sequence ID" value="KHD98596.1"/>
    <property type="molecule type" value="Genomic_DNA"/>
</dbReference>
<evidence type="ECO:0000256" key="2">
    <source>
        <dbReference type="ARBA" id="ARBA00022692"/>
    </source>
</evidence>
<feature type="transmembrane region" description="Helical" evidence="6">
    <location>
        <begin position="41"/>
        <end position="58"/>
    </location>
</feature>
<organism evidence="8 9">
    <name type="scientific">Kocuria rosea subsp. polaris</name>
    <dbReference type="NCBI Taxonomy" id="136273"/>
    <lineage>
        <taxon>Bacteria</taxon>
        <taxon>Bacillati</taxon>
        <taxon>Actinomycetota</taxon>
        <taxon>Actinomycetes</taxon>
        <taxon>Micrococcales</taxon>
        <taxon>Micrococcaceae</taxon>
        <taxon>Kocuria</taxon>
    </lineage>
</organism>
<dbReference type="GO" id="GO:0046677">
    <property type="term" value="P:response to antibiotic"/>
    <property type="evidence" value="ECO:0007669"/>
    <property type="project" value="UniProtKB-KW"/>
</dbReference>
<dbReference type="InterPro" id="IPR000412">
    <property type="entry name" value="ABC_2_transport"/>
</dbReference>
<comment type="subcellular location">
    <subcellularLocation>
        <location evidence="6">Cell membrane</location>
        <topology evidence="6">Multi-pass membrane protein</topology>
    </subcellularLocation>
    <subcellularLocation>
        <location evidence="1">Membrane</location>
        <topology evidence="1">Multi-pass membrane protein</topology>
    </subcellularLocation>
</comment>
<dbReference type="InterPro" id="IPR013525">
    <property type="entry name" value="ABC2_TM"/>
</dbReference>
<feature type="transmembrane region" description="Helical" evidence="6">
    <location>
        <begin position="150"/>
        <end position="175"/>
    </location>
</feature>
<comment type="caution">
    <text evidence="8">The sequence shown here is derived from an EMBL/GenBank/DDBJ whole genome shotgun (WGS) entry which is preliminary data.</text>
</comment>
<dbReference type="GO" id="GO:0043190">
    <property type="term" value="C:ATP-binding cassette (ABC) transporter complex"/>
    <property type="evidence" value="ECO:0007669"/>
    <property type="project" value="InterPro"/>
</dbReference>
<proteinExistence type="inferred from homology"/>
<evidence type="ECO:0000256" key="6">
    <source>
        <dbReference type="RuleBase" id="RU361157"/>
    </source>
</evidence>
<dbReference type="OrthoDB" id="160207at2"/>
<evidence type="ECO:0000256" key="3">
    <source>
        <dbReference type="ARBA" id="ARBA00022989"/>
    </source>
</evidence>
<feature type="transmembrane region" description="Helical" evidence="6">
    <location>
        <begin position="239"/>
        <end position="259"/>
    </location>
</feature>
<dbReference type="InterPro" id="IPR051784">
    <property type="entry name" value="Nod_factor_ABC_transporter"/>
</dbReference>
<feature type="transmembrane region" description="Helical" evidence="6">
    <location>
        <begin position="182"/>
        <end position="202"/>
    </location>
</feature>
<keyword evidence="3 6" id="KW-1133">Transmembrane helix</keyword>
<feature type="transmembrane region" description="Helical" evidence="6">
    <location>
        <begin position="78"/>
        <end position="98"/>
    </location>
</feature>
<dbReference type="PIRSF" id="PIRSF006648">
    <property type="entry name" value="DrrB"/>
    <property type="match status" value="1"/>
</dbReference>
<comment type="similarity">
    <text evidence="6">Belongs to the ABC-2 integral membrane protein family.</text>
</comment>
<keyword evidence="6" id="KW-1003">Cell membrane</keyword>
<keyword evidence="6" id="KW-0813">Transport</keyword>
<dbReference type="RefSeq" id="WP_035923967.1">
    <property type="nucleotide sequence ID" value="NZ_JSUH01000002.1"/>
</dbReference>
<evidence type="ECO:0000256" key="1">
    <source>
        <dbReference type="ARBA" id="ARBA00004141"/>
    </source>
</evidence>
<keyword evidence="9" id="KW-1185">Reference proteome</keyword>
<dbReference type="InterPro" id="IPR047817">
    <property type="entry name" value="ABC2_TM_bact-type"/>
</dbReference>
<sequence length="262" mass="26918">MTAPALPTATAPRPEPATLARRVAAQARYETRAVLRNGEQLLLLVILPLMALVALTLTDLLDAAVPAGASRVDVAVPGVLALCVLSNAFSGQGIQTGFDRRYGVLRFLSTTPLGRGGLIAGKLLAIVAVLVVQYVLVAALGAALGWRPDAATVLVSVPVLLLGAAAFTGLGLLLAGTVRAEATLAVTNLVWVLLAAVGGTLFPSSTLPAGLTWVVEVLPSGALGTALRETFLTGAPTPLPVLVLLVWAAAAWAGAVRWFRWS</sequence>
<evidence type="ECO:0000259" key="7">
    <source>
        <dbReference type="PROSITE" id="PS51012"/>
    </source>
</evidence>
<accession>A0A0A6VVE5</accession>
<dbReference type="PROSITE" id="PS51012">
    <property type="entry name" value="ABC_TM2"/>
    <property type="match status" value="1"/>
</dbReference>
<reference evidence="8 9" key="1">
    <citation type="journal article" date="2003" name="Int. J. Syst. Evol. Microbiol.">
        <title>Kocuria polaris sp. nov., an orange-pigmented psychrophilic bacterium isolated from an Antarctic cyanobacterial mat sample.</title>
        <authorList>
            <person name="Reddy G.S."/>
            <person name="Prakash J.S."/>
            <person name="Prabahar V."/>
            <person name="Matsumoto G.I."/>
            <person name="Stackebrandt E."/>
            <person name="Shivaji S."/>
        </authorList>
    </citation>
    <scope>NUCLEOTIDE SEQUENCE [LARGE SCALE GENOMIC DNA]</scope>
    <source>
        <strain evidence="8 9">CMS 76or</strain>
    </source>
</reference>
<evidence type="ECO:0000256" key="4">
    <source>
        <dbReference type="ARBA" id="ARBA00023136"/>
    </source>
</evidence>
<keyword evidence="4 6" id="KW-0472">Membrane</keyword>
<dbReference type="AlphaFoldDB" id="A0A0A6VVE5"/>
<name>A0A0A6VVE5_KOCRO</name>
<evidence type="ECO:0000313" key="9">
    <source>
        <dbReference type="Proteomes" id="UP000030466"/>
    </source>
</evidence>
<dbReference type="Proteomes" id="UP000030466">
    <property type="component" value="Unassembled WGS sequence"/>
</dbReference>
<feature type="transmembrane region" description="Helical" evidence="6">
    <location>
        <begin position="119"/>
        <end position="144"/>
    </location>
</feature>
<feature type="domain" description="ABC transmembrane type-2" evidence="7">
    <location>
        <begin position="39"/>
        <end position="262"/>
    </location>
</feature>
<keyword evidence="2 6" id="KW-0812">Transmembrane</keyword>
<protein>
    <recommendedName>
        <fullName evidence="6">Transport permease protein</fullName>
    </recommendedName>
</protein>
<dbReference type="GO" id="GO:0140359">
    <property type="term" value="F:ABC-type transporter activity"/>
    <property type="evidence" value="ECO:0007669"/>
    <property type="project" value="InterPro"/>
</dbReference>
<evidence type="ECO:0000313" key="8">
    <source>
        <dbReference type="EMBL" id="KHD98596.1"/>
    </source>
</evidence>
<dbReference type="Pfam" id="PF01061">
    <property type="entry name" value="ABC2_membrane"/>
    <property type="match status" value="1"/>
</dbReference>
<dbReference type="PANTHER" id="PTHR43229:SF2">
    <property type="entry name" value="NODULATION PROTEIN J"/>
    <property type="match status" value="1"/>
</dbReference>
<evidence type="ECO:0000256" key="5">
    <source>
        <dbReference type="ARBA" id="ARBA00023251"/>
    </source>
</evidence>